<protein>
    <submittedName>
        <fullName evidence="1">Uncharacterized protein</fullName>
    </submittedName>
</protein>
<dbReference type="Proteomes" id="UP001307889">
    <property type="component" value="Chromosome 7"/>
</dbReference>
<accession>A0ABN7AXW1</accession>
<organism evidence="1 2">
    <name type="scientific">Nesidiocoris tenuis</name>
    <dbReference type="NCBI Taxonomy" id="355587"/>
    <lineage>
        <taxon>Eukaryota</taxon>
        <taxon>Metazoa</taxon>
        <taxon>Ecdysozoa</taxon>
        <taxon>Arthropoda</taxon>
        <taxon>Hexapoda</taxon>
        <taxon>Insecta</taxon>
        <taxon>Pterygota</taxon>
        <taxon>Neoptera</taxon>
        <taxon>Paraneoptera</taxon>
        <taxon>Hemiptera</taxon>
        <taxon>Heteroptera</taxon>
        <taxon>Panheteroptera</taxon>
        <taxon>Cimicomorpha</taxon>
        <taxon>Miridae</taxon>
        <taxon>Dicyphina</taxon>
        <taxon>Nesidiocoris</taxon>
    </lineage>
</organism>
<evidence type="ECO:0000313" key="1">
    <source>
        <dbReference type="EMBL" id="BES96843.1"/>
    </source>
</evidence>
<dbReference type="EMBL" id="AP028915">
    <property type="protein sequence ID" value="BES96843.1"/>
    <property type="molecule type" value="Genomic_DNA"/>
</dbReference>
<name>A0ABN7AXW1_9HEMI</name>
<gene>
    <name evidence="1" type="ORF">NTJ_09657</name>
</gene>
<evidence type="ECO:0000313" key="2">
    <source>
        <dbReference type="Proteomes" id="UP001307889"/>
    </source>
</evidence>
<reference evidence="1 2" key="1">
    <citation type="submission" date="2023-09" db="EMBL/GenBank/DDBJ databases">
        <title>Nesidiocoris tenuis whole genome shotgun sequence.</title>
        <authorList>
            <person name="Shibata T."/>
            <person name="Shimoda M."/>
            <person name="Kobayashi T."/>
            <person name="Uehara T."/>
        </authorList>
    </citation>
    <scope>NUCLEOTIDE SEQUENCE [LARGE SCALE GENOMIC DNA]</scope>
    <source>
        <strain evidence="1 2">Japan</strain>
    </source>
</reference>
<keyword evidence="2" id="KW-1185">Reference proteome</keyword>
<proteinExistence type="predicted"/>
<sequence>MSRRVNVLEKEISSSRRPFPHLRPPLLSLLHSFLCSANNRRYPGSGLFAIPRLLCFVGSYFIRRLLTPSVACWFVQRPTRPKWSNRVDPVRY</sequence>